<organism evidence="1 2">
    <name type="scientific">Hymenoscyphus fraxineus</name>
    <dbReference type="NCBI Taxonomy" id="746836"/>
    <lineage>
        <taxon>Eukaryota</taxon>
        <taxon>Fungi</taxon>
        <taxon>Dikarya</taxon>
        <taxon>Ascomycota</taxon>
        <taxon>Pezizomycotina</taxon>
        <taxon>Leotiomycetes</taxon>
        <taxon>Helotiales</taxon>
        <taxon>Helotiaceae</taxon>
        <taxon>Hymenoscyphus</taxon>
    </lineage>
</organism>
<comment type="caution">
    <text evidence="1">The sequence shown here is derived from an EMBL/GenBank/DDBJ whole genome shotgun (WGS) entry which is preliminary data.</text>
</comment>
<dbReference type="AlphaFoldDB" id="A0A9N9L9L7"/>
<proteinExistence type="predicted"/>
<sequence length="157" mass="17584">MFSTIVRPLAFGATIERTQPSLAIQLTLSFVFSLEARSIEILLELRSFHINPHGSLSGNYVPHTEGHHHKFDHNSIHCHNSYLSNAYLKSPFRKNMVTLDPYVHKADKVQHDIQAHMDVGNVPPSVLSKSVHKNEVPDNAIVLVAAVLHSRQVVVVE</sequence>
<reference evidence="1" key="1">
    <citation type="submission" date="2021-07" db="EMBL/GenBank/DDBJ databases">
        <authorList>
            <person name="Durling M."/>
        </authorList>
    </citation>
    <scope>NUCLEOTIDE SEQUENCE</scope>
</reference>
<accession>A0A9N9L9L7</accession>
<evidence type="ECO:0000313" key="2">
    <source>
        <dbReference type="Proteomes" id="UP000696280"/>
    </source>
</evidence>
<evidence type="ECO:0000313" key="1">
    <source>
        <dbReference type="EMBL" id="CAG8960062.1"/>
    </source>
</evidence>
<gene>
    <name evidence="1" type="ORF">HYFRA_00010540</name>
</gene>
<dbReference type="EMBL" id="CAJVRL010000096">
    <property type="protein sequence ID" value="CAG8960062.1"/>
    <property type="molecule type" value="Genomic_DNA"/>
</dbReference>
<name>A0A9N9L9L7_9HELO</name>
<protein>
    <submittedName>
        <fullName evidence="1">Uncharacterized protein</fullName>
    </submittedName>
</protein>
<keyword evidence="2" id="KW-1185">Reference proteome</keyword>
<dbReference type="Proteomes" id="UP000696280">
    <property type="component" value="Unassembled WGS sequence"/>
</dbReference>